<keyword evidence="3" id="KW-1185">Reference proteome</keyword>
<feature type="transmembrane region" description="Helical" evidence="1">
    <location>
        <begin position="149"/>
        <end position="169"/>
    </location>
</feature>
<keyword evidence="1" id="KW-0472">Membrane</keyword>
<name>D8SSQ4_SELML</name>
<dbReference type="EMBL" id="GL377638">
    <property type="protein sequence ID" value="EFJ12619.1"/>
    <property type="molecule type" value="Genomic_DNA"/>
</dbReference>
<sequence length="188" mass="20467">MALEGWRFRAANFFFLIIVFGLQLFNVPCSKGSCSSPVEVVADFLYSKKLASDIAVKALLYPSAFLVKAEVVLGDSNDGFSLPDWKNLLRDFKRKPKQSSDPLGLVFVAGCFSCLLGAFLSAFGITFLSPAGTLVVLWYVYTAGKTDPSIHLLPMFSLAVLCSIATFNLDIAFKAKVSSGEKLEAKQD</sequence>
<dbReference type="AlphaFoldDB" id="D8SSQ4"/>
<protein>
    <submittedName>
        <fullName evidence="2">Uncharacterized protein</fullName>
    </submittedName>
</protein>
<dbReference type="OrthoDB" id="2016444at2759"/>
<evidence type="ECO:0000256" key="1">
    <source>
        <dbReference type="SAM" id="Phobius"/>
    </source>
</evidence>
<dbReference type="KEGG" id="smo:SELMODRAFT_271851"/>
<dbReference type="PANTHER" id="PTHR35288:SF3">
    <property type="match status" value="1"/>
</dbReference>
<accession>D8SSQ4</accession>
<dbReference type="OMA" id="TIPSWEG"/>
<dbReference type="InParanoid" id="D8SSQ4"/>
<evidence type="ECO:0000313" key="3">
    <source>
        <dbReference type="Proteomes" id="UP000001514"/>
    </source>
</evidence>
<dbReference type="PANTHER" id="PTHR35288">
    <property type="entry name" value="TAIL FIBER"/>
    <property type="match status" value="1"/>
</dbReference>
<reference evidence="2 3" key="1">
    <citation type="journal article" date="2011" name="Science">
        <title>The Selaginella genome identifies genetic changes associated with the evolution of vascular plants.</title>
        <authorList>
            <person name="Banks J.A."/>
            <person name="Nishiyama T."/>
            <person name="Hasebe M."/>
            <person name="Bowman J.L."/>
            <person name="Gribskov M."/>
            <person name="dePamphilis C."/>
            <person name="Albert V.A."/>
            <person name="Aono N."/>
            <person name="Aoyama T."/>
            <person name="Ambrose B.A."/>
            <person name="Ashton N.W."/>
            <person name="Axtell M.J."/>
            <person name="Barker E."/>
            <person name="Barker M.S."/>
            <person name="Bennetzen J.L."/>
            <person name="Bonawitz N.D."/>
            <person name="Chapple C."/>
            <person name="Cheng C."/>
            <person name="Correa L.G."/>
            <person name="Dacre M."/>
            <person name="DeBarry J."/>
            <person name="Dreyer I."/>
            <person name="Elias M."/>
            <person name="Engstrom E.M."/>
            <person name="Estelle M."/>
            <person name="Feng L."/>
            <person name="Finet C."/>
            <person name="Floyd S.K."/>
            <person name="Frommer W.B."/>
            <person name="Fujita T."/>
            <person name="Gramzow L."/>
            <person name="Gutensohn M."/>
            <person name="Harholt J."/>
            <person name="Hattori M."/>
            <person name="Heyl A."/>
            <person name="Hirai T."/>
            <person name="Hiwatashi Y."/>
            <person name="Ishikawa M."/>
            <person name="Iwata M."/>
            <person name="Karol K.G."/>
            <person name="Koehler B."/>
            <person name="Kolukisaoglu U."/>
            <person name="Kubo M."/>
            <person name="Kurata T."/>
            <person name="Lalonde S."/>
            <person name="Li K."/>
            <person name="Li Y."/>
            <person name="Litt A."/>
            <person name="Lyons E."/>
            <person name="Manning G."/>
            <person name="Maruyama T."/>
            <person name="Michael T.P."/>
            <person name="Mikami K."/>
            <person name="Miyazaki S."/>
            <person name="Morinaga S."/>
            <person name="Murata T."/>
            <person name="Mueller-Roeber B."/>
            <person name="Nelson D.R."/>
            <person name="Obara M."/>
            <person name="Oguri Y."/>
            <person name="Olmstead R.G."/>
            <person name="Onodera N."/>
            <person name="Petersen B.L."/>
            <person name="Pils B."/>
            <person name="Prigge M."/>
            <person name="Rensing S.A."/>
            <person name="Riano-Pachon D.M."/>
            <person name="Roberts A.W."/>
            <person name="Sato Y."/>
            <person name="Scheller H.V."/>
            <person name="Schulz B."/>
            <person name="Schulz C."/>
            <person name="Shakirov E.V."/>
            <person name="Shibagaki N."/>
            <person name="Shinohara N."/>
            <person name="Shippen D.E."/>
            <person name="Soerensen I."/>
            <person name="Sotooka R."/>
            <person name="Sugimoto N."/>
            <person name="Sugita M."/>
            <person name="Sumikawa N."/>
            <person name="Tanurdzic M."/>
            <person name="Theissen G."/>
            <person name="Ulvskov P."/>
            <person name="Wakazuki S."/>
            <person name="Weng J.K."/>
            <person name="Willats W.W."/>
            <person name="Wipf D."/>
            <person name="Wolf P.G."/>
            <person name="Yang L."/>
            <person name="Zimmer A.D."/>
            <person name="Zhu Q."/>
            <person name="Mitros T."/>
            <person name="Hellsten U."/>
            <person name="Loque D."/>
            <person name="Otillar R."/>
            <person name="Salamov A."/>
            <person name="Schmutz J."/>
            <person name="Shapiro H."/>
            <person name="Lindquist E."/>
            <person name="Lucas S."/>
            <person name="Rokhsar D."/>
            <person name="Grigoriev I.V."/>
        </authorList>
    </citation>
    <scope>NUCLEOTIDE SEQUENCE [LARGE SCALE GENOMIC DNA]</scope>
</reference>
<evidence type="ECO:0000313" key="2">
    <source>
        <dbReference type="EMBL" id="EFJ12619.1"/>
    </source>
</evidence>
<feature type="transmembrane region" description="Helical" evidence="1">
    <location>
        <begin position="103"/>
        <end position="129"/>
    </location>
</feature>
<keyword evidence="1" id="KW-0812">Transmembrane</keyword>
<organism evidence="3">
    <name type="scientific">Selaginella moellendorffii</name>
    <name type="common">Spikemoss</name>
    <dbReference type="NCBI Taxonomy" id="88036"/>
    <lineage>
        <taxon>Eukaryota</taxon>
        <taxon>Viridiplantae</taxon>
        <taxon>Streptophyta</taxon>
        <taxon>Embryophyta</taxon>
        <taxon>Tracheophyta</taxon>
        <taxon>Lycopodiopsida</taxon>
        <taxon>Selaginellales</taxon>
        <taxon>Selaginellaceae</taxon>
        <taxon>Selaginella</taxon>
    </lineage>
</organism>
<dbReference type="Proteomes" id="UP000001514">
    <property type="component" value="Unassembled WGS sequence"/>
</dbReference>
<gene>
    <name evidence="2" type="ORF">SELMODRAFT_271851</name>
</gene>
<proteinExistence type="predicted"/>
<keyword evidence="1" id="KW-1133">Transmembrane helix</keyword>
<dbReference type="HOGENOM" id="CLU_093298_0_0_1"/>
<dbReference type="Gramene" id="EFJ12619">
    <property type="protein sequence ID" value="EFJ12619"/>
    <property type="gene ID" value="SELMODRAFT_271851"/>
</dbReference>
<feature type="transmembrane region" description="Helical" evidence="1">
    <location>
        <begin position="6"/>
        <end position="25"/>
    </location>
</feature>